<reference evidence="1 2" key="1">
    <citation type="submission" date="2024-05" db="EMBL/GenBank/DDBJ databases">
        <authorList>
            <person name="Kim H.-Y."/>
            <person name="Kim E."/>
            <person name="Cai Y."/>
            <person name="Yang S.-M."/>
            <person name="Lee W."/>
        </authorList>
    </citation>
    <scope>NUCLEOTIDE SEQUENCE [LARGE SCALE GENOMIC DNA]</scope>
    <source>
        <strain evidence="1 2">FBL11</strain>
    </source>
</reference>
<proteinExistence type="predicted"/>
<accession>A0ABU9XBA4</accession>
<protein>
    <submittedName>
        <fullName evidence="1">Uncharacterized protein</fullName>
    </submittedName>
</protein>
<feature type="non-terminal residue" evidence="1">
    <location>
        <position position="68"/>
    </location>
</feature>
<gene>
    <name evidence="1" type="ORF">AAIR29_13805</name>
</gene>
<organism evidence="1 2">
    <name type="scientific">Psychrobacter saeujeotis</name>
    <dbReference type="NCBI Taxonomy" id="3143436"/>
    <lineage>
        <taxon>Bacteria</taxon>
        <taxon>Pseudomonadati</taxon>
        <taxon>Pseudomonadota</taxon>
        <taxon>Gammaproteobacteria</taxon>
        <taxon>Moraxellales</taxon>
        <taxon>Moraxellaceae</taxon>
        <taxon>Psychrobacter</taxon>
    </lineage>
</organism>
<name>A0ABU9XBA4_9GAMM</name>
<dbReference type="Proteomes" id="UP001461960">
    <property type="component" value="Unassembled WGS sequence"/>
</dbReference>
<comment type="caution">
    <text evidence="1">The sequence shown here is derived from an EMBL/GenBank/DDBJ whole genome shotgun (WGS) entry which is preliminary data.</text>
</comment>
<sequence length="68" mass="7240">MTGDTAGNALSSLTTLYSDGVVSRLRSLNSSYARPHTDAYNGRMTLLLQGQRVILEPGLADPEMNGQG</sequence>
<keyword evidence="2" id="KW-1185">Reference proteome</keyword>
<evidence type="ECO:0000313" key="1">
    <source>
        <dbReference type="EMBL" id="MEN2752698.1"/>
    </source>
</evidence>
<evidence type="ECO:0000313" key="2">
    <source>
        <dbReference type="Proteomes" id="UP001461960"/>
    </source>
</evidence>
<dbReference type="EMBL" id="JBDGHN010000062">
    <property type="protein sequence ID" value="MEN2752698.1"/>
    <property type="molecule type" value="Genomic_DNA"/>
</dbReference>